<feature type="non-terminal residue" evidence="1">
    <location>
        <position position="75"/>
    </location>
</feature>
<reference evidence="1 2" key="1">
    <citation type="journal article" date="2018" name="Front. Plant Sci.">
        <title>Red Clover (Trifolium pratense) and Zigzag Clover (T. medium) - A Picture of Genomic Similarities and Differences.</title>
        <authorList>
            <person name="Dluhosova J."/>
            <person name="Istvanek J."/>
            <person name="Nedelnik J."/>
            <person name="Repkova J."/>
        </authorList>
    </citation>
    <scope>NUCLEOTIDE SEQUENCE [LARGE SCALE GENOMIC DNA]</scope>
    <source>
        <strain evidence="2">cv. 10/8</strain>
        <tissue evidence="1">Leaf</tissue>
    </source>
</reference>
<dbReference type="Proteomes" id="UP000265520">
    <property type="component" value="Unassembled WGS sequence"/>
</dbReference>
<dbReference type="PANTHER" id="PTHR33116">
    <property type="entry name" value="REVERSE TRANSCRIPTASE ZINC-BINDING DOMAIN-CONTAINING PROTEIN-RELATED-RELATED"/>
    <property type="match status" value="1"/>
</dbReference>
<comment type="caution">
    <text evidence="1">The sequence shown here is derived from an EMBL/GenBank/DDBJ whole genome shotgun (WGS) entry which is preliminary data.</text>
</comment>
<dbReference type="AlphaFoldDB" id="A0A392RLY7"/>
<sequence length="75" mass="8499">MKINFVKSKLYGINVEDGFLVATSNFLLCRAEAIQFKFLGLPVGGNPRRLETWKPMVESMMKRLSGWNGHHLSMG</sequence>
<proteinExistence type="predicted"/>
<protein>
    <submittedName>
        <fullName evidence="1">RNA-directed DNA polymerase (Reverse transcriptase)</fullName>
    </submittedName>
</protein>
<keyword evidence="1" id="KW-0695">RNA-directed DNA polymerase</keyword>
<evidence type="ECO:0000313" key="1">
    <source>
        <dbReference type="EMBL" id="MCI37319.1"/>
    </source>
</evidence>
<keyword evidence="1" id="KW-0548">Nucleotidyltransferase</keyword>
<keyword evidence="1" id="KW-0808">Transferase</keyword>
<dbReference type="EMBL" id="LXQA010243273">
    <property type="protein sequence ID" value="MCI37319.1"/>
    <property type="molecule type" value="Genomic_DNA"/>
</dbReference>
<evidence type="ECO:0000313" key="2">
    <source>
        <dbReference type="Proteomes" id="UP000265520"/>
    </source>
</evidence>
<keyword evidence="2" id="KW-1185">Reference proteome</keyword>
<organism evidence="1 2">
    <name type="scientific">Trifolium medium</name>
    <dbReference type="NCBI Taxonomy" id="97028"/>
    <lineage>
        <taxon>Eukaryota</taxon>
        <taxon>Viridiplantae</taxon>
        <taxon>Streptophyta</taxon>
        <taxon>Embryophyta</taxon>
        <taxon>Tracheophyta</taxon>
        <taxon>Spermatophyta</taxon>
        <taxon>Magnoliopsida</taxon>
        <taxon>eudicotyledons</taxon>
        <taxon>Gunneridae</taxon>
        <taxon>Pentapetalae</taxon>
        <taxon>rosids</taxon>
        <taxon>fabids</taxon>
        <taxon>Fabales</taxon>
        <taxon>Fabaceae</taxon>
        <taxon>Papilionoideae</taxon>
        <taxon>50 kb inversion clade</taxon>
        <taxon>NPAAA clade</taxon>
        <taxon>Hologalegina</taxon>
        <taxon>IRL clade</taxon>
        <taxon>Trifolieae</taxon>
        <taxon>Trifolium</taxon>
    </lineage>
</organism>
<dbReference type="PANTHER" id="PTHR33116:SF78">
    <property type="entry name" value="OS12G0587133 PROTEIN"/>
    <property type="match status" value="1"/>
</dbReference>
<dbReference type="GO" id="GO:0003964">
    <property type="term" value="F:RNA-directed DNA polymerase activity"/>
    <property type="evidence" value="ECO:0007669"/>
    <property type="project" value="UniProtKB-KW"/>
</dbReference>
<accession>A0A392RLY7</accession>
<name>A0A392RLY7_9FABA</name>